<organism evidence="1 2">
    <name type="scientific">Pseudozyma flocculosa</name>
    <dbReference type="NCBI Taxonomy" id="84751"/>
    <lineage>
        <taxon>Eukaryota</taxon>
        <taxon>Fungi</taxon>
        <taxon>Dikarya</taxon>
        <taxon>Basidiomycota</taxon>
        <taxon>Ustilaginomycotina</taxon>
        <taxon>Ustilaginomycetes</taxon>
        <taxon>Ustilaginales</taxon>
        <taxon>Ustilaginaceae</taxon>
        <taxon>Pseudozyma</taxon>
    </lineage>
</organism>
<evidence type="ECO:0000313" key="2">
    <source>
        <dbReference type="Proteomes" id="UP000323386"/>
    </source>
</evidence>
<proteinExistence type="predicted"/>
<protein>
    <submittedName>
        <fullName evidence="1">Uncharacterized protein</fullName>
    </submittedName>
</protein>
<keyword evidence="2" id="KW-1185">Reference proteome</keyword>
<gene>
    <name evidence="1" type="ORF">PSFLO_02215</name>
</gene>
<evidence type="ECO:0000313" key="1">
    <source>
        <dbReference type="EMBL" id="SPO36744.1"/>
    </source>
</evidence>
<dbReference type="AlphaFoldDB" id="A0A5C3EWY3"/>
<dbReference type="EMBL" id="OOIP01000005">
    <property type="protein sequence ID" value="SPO36744.1"/>
    <property type="molecule type" value="Genomic_DNA"/>
</dbReference>
<reference evidence="1 2" key="1">
    <citation type="submission" date="2018-03" db="EMBL/GenBank/DDBJ databases">
        <authorList>
            <person name="Guldener U."/>
        </authorList>
    </citation>
    <scope>NUCLEOTIDE SEQUENCE [LARGE SCALE GENOMIC DNA]</scope>
    <source>
        <strain evidence="1 2">DAOM196992</strain>
    </source>
</reference>
<sequence>MTVTTDPTCLHGFRVVINHELLLHSRAQVIITIPVTIDKLSSTVRAHLPRWLEPKADFDVLYFAHKALGLPCGLELYHPELYSTVGMRKREREVGIVWNVHFAIANVVEQDSDRYGTVLPYWDRRTVLDTLRAQKLDDDCFVQLPWLKSRQPWNSSTWILRSIVHRMEKAINKPEMEMVSAKFEEDLVSATAAWRDRLKSC</sequence>
<name>A0A5C3EWY3_9BASI</name>
<dbReference type="Proteomes" id="UP000323386">
    <property type="component" value="Unassembled WGS sequence"/>
</dbReference>
<accession>A0A5C3EWY3</accession>